<feature type="domain" description="ABC transporter" evidence="6">
    <location>
        <begin position="4"/>
        <end position="231"/>
    </location>
</feature>
<name>I6Z4T0_MELRP</name>
<dbReference type="EMBL" id="CP003557">
    <property type="protein sequence ID" value="AFN74155.1"/>
    <property type="molecule type" value="Genomic_DNA"/>
</dbReference>
<reference evidence="7 8" key="1">
    <citation type="journal article" date="2013" name="PLoS ONE">
        <title>Genomic analysis of Melioribacter roseus, facultatively anaerobic organotrophic bacterium representing a novel deep lineage within Bacteriodetes/Chlorobi group.</title>
        <authorList>
            <person name="Kadnikov V.V."/>
            <person name="Mardanov A.V."/>
            <person name="Podosokorskaya O.A."/>
            <person name="Gavrilov S.N."/>
            <person name="Kublanov I.V."/>
            <person name="Beletsky A.V."/>
            <person name="Bonch-Osmolovskaya E.A."/>
            <person name="Ravin N.V."/>
        </authorList>
    </citation>
    <scope>NUCLEOTIDE SEQUENCE [LARGE SCALE GENOMIC DNA]</scope>
    <source>
        <strain evidence="8">JCM 17771 / P3M-2</strain>
    </source>
</reference>
<dbReference type="SMART" id="SM00382">
    <property type="entry name" value="AAA"/>
    <property type="match status" value="1"/>
</dbReference>
<dbReference type="InterPro" id="IPR050763">
    <property type="entry name" value="ABC_transporter_ATP-binding"/>
</dbReference>
<dbReference type="HOGENOM" id="CLU_000604_1_2_10"/>
<dbReference type="Pfam" id="PF13732">
    <property type="entry name" value="DrrA1-3_C"/>
    <property type="match status" value="1"/>
</dbReference>
<accession>I6Z4T0</accession>
<sequence length="317" mass="35926">MNSLEVRNLTKRFDKIVAVDGASFEVPDGSIFGLIGRNGAGKTTTIRMMMGIYLPDEGEVILKGARVGREFKSKVGYLPEERGLYKKMKVLETLLYFAELKGKTGKQVHREAVRYLKLFDLYDRRMSKIEDLSKGNQQKIQFITTILHDPEFIILDEPFSGLDPINTNILKEIILEMKRRGKVIILSTHLIDYAEKMCDHVAIIDKGKIVLKGSIEELKAKYANRNVSLVYNGDISFLKKHYDIVENMEDFGNTTGIRVRDASQIQTLLKLLIDNGVEIKKFNANDISLHEIFVETVGDEVDSESQFSLSEKEGGNV</sequence>
<dbReference type="PROSITE" id="PS00211">
    <property type="entry name" value="ABC_TRANSPORTER_1"/>
    <property type="match status" value="1"/>
</dbReference>
<keyword evidence="8" id="KW-1185">Reference proteome</keyword>
<evidence type="ECO:0000256" key="1">
    <source>
        <dbReference type="ARBA" id="ARBA00005417"/>
    </source>
</evidence>
<protein>
    <submittedName>
        <fullName evidence="7">ABC transporter ATPase subunit</fullName>
    </submittedName>
</protein>
<dbReference type="SUPFAM" id="SSF52540">
    <property type="entry name" value="P-loop containing nucleoside triphosphate hydrolases"/>
    <property type="match status" value="1"/>
</dbReference>
<dbReference type="Proteomes" id="UP000009011">
    <property type="component" value="Chromosome"/>
</dbReference>
<dbReference type="Gene3D" id="3.40.50.300">
    <property type="entry name" value="P-loop containing nucleotide triphosphate hydrolases"/>
    <property type="match status" value="1"/>
</dbReference>
<dbReference type="PATRIC" id="fig|1191523.3.peg.967"/>
<keyword evidence="4" id="KW-0547">Nucleotide-binding</keyword>
<dbReference type="Pfam" id="PF00005">
    <property type="entry name" value="ABC_tran"/>
    <property type="match status" value="1"/>
</dbReference>
<dbReference type="InterPro" id="IPR025302">
    <property type="entry name" value="DrrA1/2-like_C"/>
</dbReference>
<dbReference type="AlphaFoldDB" id="I6Z4T0"/>
<evidence type="ECO:0000259" key="6">
    <source>
        <dbReference type="PROSITE" id="PS50893"/>
    </source>
</evidence>
<dbReference type="eggNOG" id="COG4152">
    <property type="taxonomic scope" value="Bacteria"/>
</dbReference>
<evidence type="ECO:0000256" key="4">
    <source>
        <dbReference type="ARBA" id="ARBA00022741"/>
    </source>
</evidence>
<dbReference type="InterPro" id="IPR027417">
    <property type="entry name" value="P-loop_NTPase"/>
</dbReference>
<proteinExistence type="inferred from homology"/>
<dbReference type="GO" id="GO:0016887">
    <property type="term" value="F:ATP hydrolysis activity"/>
    <property type="evidence" value="ECO:0007669"/>
    <property type="project" value="InterPro"/>
</dbReference>
<dbReference type="InterPro" id="IPR003593">
    <property type="entry name" value="AAA+_ATPase"/>
</dbReference>
<evidence type="ECO:0000313" key="8">
    <source>
        <dbReference type="Proteomes" id="UP000009011"/>
    </source>
</evidence>
<evidence type="ECO:0000256" key="2">
    <source>
        <dbReference type="ARBA" id="ARBA00022448"/>
    </source>
</evidence>
<dbReference type="PROSITE" id="PS50893">
    <property type="entry name" value="ABC_TRANSPORTER_2"/>
    <property type="match status" value="1"/>
</dbReference>
<dbReference type="GO" id="GO:0005524">
    <property type="term" value="F:ATP binding"/>
    <property type="evidence" value="ECO:0007669"/>
    <property type="project" value="UniProtKB-KW"/>
</dbReference>
<keyword evidence="5" id="KW-0067">ATP-binding</keyword>
<evidence type="ECO:0000313" key="7">
    <source>
        <dbReference type="EMBL" id="AFN74155.1"/>
    </source>
</evidence>
<comment type="similarity">
    <text evidence="1">Belongs to the ABC transporter superfamily.</text>
</comment>
<evidence type="ECO:0000256" key="3">
    <source>
        <dbReference type="ARBA" id="ARBA00022458"/>
    </source>
</evidence>
<dbReference type="STRING" id="1191523.MROS_0914"/>
<dbReference type="RefSeq" id="WP_014855591.1">
    <property type="nucleotide sequence ID" value="NC_018178.1"/>
</dbReference>
<dbReference type="InterPro" id="IPR003439">
    <property type="entry name" value="ABC_transporter-like_ATP-bd"/>
</dbReference>
<dbReference type="InterPro" id="IPR017871">
    <property type="entry name" value="ABC_transporter-like_CS"/>
</dbReference>
<keyword evidence="2" id="KW-0813">Transport</keyword>
<gene>
    <name evidence="7" type="ordered locus">MROS_0914</name>
</gene>
<dbReference type="PANTHER" id="PTHR42711:SF5">
    <property type="entry name" value="ABC TRANSPORTER ATP-BINDING PROTEIN NATA"/>
    <property type="match status" value="1"/>
</dbReference>
<dbReference type="PANTHER" id="PTHR42711">
    <property type="entry name" value="ABC TRANSPORTER ATP-BINDING PROTEIN"/>
    <property type="match status" value="1"/>
</dbReference>
<dbReference type="OrthoDB" id="9801987at2"/>
<keyword evidence="3" id="KW-0536">Nodulation</keyword>
<organism evidence="7 8">
    <name type="scientific">Melioribacter roseus (strain DSM 23840 / JCM 17771 / VKM B-2668 / P3M-2)</name>
    <dbReference type="NCBI Taxonomy" id="1191523"/>
    <lineage>
        <taxon>Bacteria</taxon>
        <taxon>Pseudomonadati</taxon>
        <taxon>Ignavibacteriota</taxon>
        <taxon>Ignavibacteria</taxon>
        <taxon>Ignavibacteriales</taxon>
        <taxon>Melioribacteraceae</taxon>
        <taxon>Melioribacter</taxon>
    </lineage>
</organism>
<evidence type="ECO:0000256" key="5">
    <source>
        <dbReference type="ARBA" id="ARBA00022840"/>
    </source>
</evidence>
<dbReference type="KEGG" id="mro:MROS_0914"/>